<accession>A0ABW4X2P2</accession>
<evidence type="ECO:0000256" key="4">
    <source>
        <dbReference type="ARBA" id="ARBA00023136"/>
    </source>
</evidence>
<dbReference type="GO" id="GO:0016874">
    <property type="term" value="F:ligase activity"/>
    <property type="evidence" value="ECO:0007669"/>
    <property type="project" value="UniProtKB-KW"/>
</dbReference>
<feature type="transmembrane region" description="Helical" evidence="6">
    <location>
        <begin position="238"/>
        <end position="257"/>
    </location>
</feature>
<proteinExistence type="predicted"/>
<protein>
    <submittedName>
        <fullName evidence="8">O-antigen ligase family protein</fullName>
    </submittedName>
</protein>
<feature type="transmembrane region" description="Helical" evidence="6">
    <location>
        <begin position="187"/>
        <end position="203"/>
    </location>
</feature>
<dbReference type="InterPro" id="IPR051533">
    <property type="entry name" value="WaaL-like"/>
</dbReference>
<organism evidence="8 9">
    <name type="scientific">Pontibacter silvestris</name>
    <dbReference type="NCBI Taxonomy" id="2305183"/>
    <lineage>
        <taxon>Bacteria</taxon>
        <taxon>Pseudomonadati</taxon>
        <taxon>Bacteroidota</taxon>
        <taxon>Cytophagia</taxon>
        <taxon>Cytophagales</taxon>
        <taxon>Hymenobacteraceae</taxon>
        <taxon>Pontibacter</taxon>
    </lineage>
</organism>
<dbReference type="InterPro" id="IPR007016">
    <property type="entry name" value="O-antigen_ligase-rel_domated"/>
</dbReference>
<gene>
    <name evidence="8" type="ORF">ACFSKU_18765</name>
</gene>
<sequence>MKITYGNLSVSTRNFYIIAIFLLFLTDNLFYYLLVGDQGPEAGPPAIDPEKYLAIIALIVPILRFNTYSPFMRAWLAVIYLYFLALVIESYLNFGSFLIYPHVFAKIMTLCLIFMFFSFFTEPEDKQAKNIMYLIVAAFFLHILLFKRDAISFAAFVSTERAISAEATYLVSLPCLFFFIRYLTKEHLLDLAFFFVLFGFILFLQHRTVWVTTTITLVLSFIFLKLKSKARPSVTSISLLVLVPVVIGIAASTFIFVEKPEILDQFAKRFSDIENVEAEGSTSSWRLLQFESYLPYIKDNIVFGMRLQGFELPIQFFNPEAGTAYFEAGTGHHFHSFYVDRLFYFGVCGLIIAVVPAIYVIALFLKKPYLSTPEIALLVFMISGFVFGLSYNWPFYYYGLIGLAMGFAERAPEEEFEEFEVTEETDASDETTPQVFSQVPW</sequence>
<evidence type="ECO:0000256" key="3">
    <source>
        <dbReference type="ARBA" id="ARBA00022989"/>
    </source>
</evidence>
<keyword evidence="3 6" id="KW-1133">Transmembrane helix</keyword>
<name>A0ABW4X2P2_9BACT</name>
<comment type="caution">
    <text evidence="8">The sequence shown here is derived from an EMBL/GenBank/DDBJ whole genome shotgun (WGS) entry which is preliminary data.</text>
</comment>
<feature type="transmembrane region" description="Helical" evidence="6">
    <location>
        <begin position="209"/>
        <end position="226"/>
    </location>
</feature>
<evidence type="ECO:0000256" key="6">
    <source>
        <dbReference type="SAM" id="Phobius"/>
    </source>
</evidence>
<feature type="region of interest" description="Disordered" evidence="5">
    <location>
        <begin position="420"/>
        <end position="441"/>
    </location>
</feature>
<feature type="transmembrane region" description="Helical" evidence="6">
    <location>
        <begin position="162"/>
        <end position="180"/>
    </location>
</feature>
<dbReference type="Proteomes" id="UP001597369">
    <property type="component" value="Unassembled WGS sequence"/>
</dbReference>
<feature type="transmembrane region" description="Helical" evidence="6">
    <location>
        <begin position="98"/>
        <end position="120"/>
    </location>
</feature>
<dbReference type="PANTHER" id="PTHR37422">
    <property type="entry name" value="TEICHURONIC ACID BIOSYNTHESIS PROTEIN TUAE"/>
    <property type="match status" value="1"/>
</dbReference>
<feature type="transmembrane region" description="Helical" evidence="6">
    <location>
        <begin position="377"/>
        <end position="396"/>
    </location>
</feature>
<evidence type="ECO:0000256" key="2">
    <source>
        <dbReference type="ARBA" id="ARBA00022692"/>
    </source>
</evidence>
<keyword evidence="9" id="KW-1185">Reference proteome</keyword>
<dbReference type="PANTHER" id="PTHR37422:SF13">
    <property type="entry name" value="LIPOPOLYSACCHARIDE BIOSYNTHESIS PROTEIN PA4999-RELATED"/>
    <property type="match status" value="1"/>
</dbReference>
<dbReference type="Pfam" id="PF04932">
    <property type="entry name" value="Wzy_C"/>
    <property type="match status" value="1"/>
</dbReference>
<evidence type="ECO:0000256" key="5">
    <source>
        <dbReference type="SAM" id="MobiDB-lite"/>
    </source>
</evidence>
<evidence type="ECO:0000256" key="1">
    <source>
        <dbReference type="ARBA" id="ARBA00004141"/>
    </source>
</evidence>
<keyword evidence="8" id="KW-0436">Ligase</keyword>
<feature type="compositionally biased region" description="Polar residues" evidence="5">
    <location>
        <begin position="430"/>
        <end position="441"/>
    </location>
</feature>
<evidence type="ECO:0000313" key="8">
    <source>
        <dbReference type="EMBL" id="MFD2068939.1"/>
    </source>
</evidence>
<evidence type="ECO:0000259" key="7">
    <source>
        <dbReference type="Pfam" id="PF04932"/>
    </source>
</evidence>
<keyword evidence="4 6" id="KW-0472">Membrane</keyword>
<evidence type="ECO:0000313" key="9">
    <source>
        <dbReference type="Proteomes" id="UP001597369"/>
    </source>
</evidence>
<feature type="transmembrane region" description="Helical" evidence="6">
    <location>
        <begin position="132"/>
        <end position="156"/>
    </location>
</feature>
<feature type="domain" description="O-antigen ligase-related" evidence="7">
    <location>
        <begin position="193"/>
        <end position="353"/>
    </location>
</feature>
<feature type="transmembrane region" description="Helical" evidence="6">
    <location>
        <begin position="12"/>
        <end position="32"/>
    </location>
</feature>
<comment type="subcellular location">
    <subcellularLocation>
        <location evidence="1">Membrane</location>
        <topology evidence="1">Multi-pass membrane protein</topology>
    </subcellularLocation>
</comment>
<feature type="transmembrane region" description="Helical" evidence="6">
    <location>
        <begin position="52"/>
        <end position="67"/>
    </location>
</feature>
<keyword evidence="2 6" id="KW-0812">Transmembrane</keyword>
<feature type="transmembrane region" description="Helical" evidence="6">
    <location>
        <begin position="74"/>
        <end position="92"/>
    </location>
</feature>
<reference evidence="9" key="1">
    <citation type="journal article" date="2019" name="Int. J. Syst. Evol. Microbiol.">
        <title>The Global Catalogue of Microorganisms (GCM) 10K type strain sequencing project: providing services to taxonomists for standard genome sequencing and annotation.</title>
        <authorList>
            <consortium name="The Broad Institute Genomics Platform"/>
            <consortium name="The Broad Institute Genome Sequencing Center for Infectious Disease"/>
            <person name="Wu L."/>
            <person name="Ma J."/>
        </authorList>
    </citation>
    <scope>NUCLEOTIDE SEQUENCE [LARGE SCALE GENOMIC DNA]</scope>
    <source>
        <strain evidence="9">JCM 16545</strain>
    </source>
</reference>
<feature type="compositionally biased region" description="Acidic residues" evidence="5">
    <location>
        <begin position="420"/>
        <end position="429"/>
    </location>
</feature>
<dbReference type="EMBL" id="JBHUHV010000058">
    <property type="protein sequence ID" value="MFD2068939.1"/>
    <property type="molecule type" value="Genomic_DNA"/>
</dbReference>
<feature type="transmembrane region" description="Helical" evidence="6">
    <location>
        <begin position="342"/>
        <end position="365"/>
    </location>
</feature>
<dbReference type="RefSeq" id="WP_229957648.1">
    <property type="nucleotide sequence ID" value="NZ_JAJJWI010000001.1"/>
</dbReference>